<organism evidence="1 2">
    <name type="scientific">Persea americana</name>
    <name type="common">Avocado</name>
    <dbReference type="NCBI Taxonomy" id="3435"/>
    <lineage>
        <taxon>Eukaryota</taxon>
        <taxon>Viridiplantae</taxon>
        <taxon>Streptophyta</taxon>
        <taxon>Embryophyta</taxon>
        <taxon>Tracheophyta</taxon>
        <taxon>Spermatophyta</taxon>
        <taxon>Magnoliopsida</taxon>
        <taxon>Magnoliidae</taxon>
        <taxon>Laurales</taxon>
        <taxon>Lauraceae</taxon>
        <taxon>Persea</taxon>
    </lineage>
</organism>
<dbReference type="EMBL" id="CM056811">
    <property type="protein sequence ID" value="KAJ8638366.1"/>
    <property type="molecule type" value="Genomic_DNA"/>
</dbReference>
<accession>A0ACC2LXV4</accession>
<comment type="caution">
    <text evidence="1">The sequence shown here is derived from an EMBL/GenBank/DDBJ whole genome shotgun (WGS) entry which is preliminary data.</text>
</comment>
<keyword evidence="2" id="KW-1185">Reference proteome</keyword>
<reference evidence="1 2" key="1">
    <citation type="journal article" date="2022" name="Hortic Res">
        <title>A haplotype resolved chromosomal level avocado genome allows analysis of novel avocado genes.</title>
        <authorList>
            <person name="Nath O."/>
            <person name="Fletcher S.J."/>
            <person name="Hayward A."/>
            <person name="Shaw L.M."/>
            <person name="Masouleh A.K."/>
            <person name="Furtado A."/>
            <person name="Henry R.J."/>
            <person name="Mitter N."/>
        </authorList>
    </citation>
    <scope>NUCLEOTIDE SEQUENCE [LARGE SCALE GENOMIC DNA]</scope>
    <source>
        <strain evidence="2">cv. Hass</strain>
    </source>
</reference>
<dbReference type="Proteomes" id="UP001234297">
    <property type="component" value="Chromosome 3"/>
</dbReference>
<evidence type="ECO:0000313" key="2">
    <source>
        <dbReference type="Proteomes" id="UP001234297"/>
    </source>
</evidence>
<protein>
    <submittedName>
        <fullName evidence="1">Uncharacterized protein</fullName>
    </submittedName>
</protein>
<sequence>MGGIVRDIDVLVSEKPGGVVYASGDEAGHALEDAKGGEFRVIGLSHGNVPEAAQDENMLLGVSVRHVLEEIGYSGASERWVLFFHDAEEAARGWACWVRAHLSGGLLCGLHGRKEREEVGYERDKGRRRRRRKSLNLVISGGVMW</sequence>
<evidence type="ECO:0000313" key="1">
    <source>
        <dbReference type="EMBL" id="KAJ8638366.1"/>
    </source>
</evidence>
<proteinExistence type="predicted"/>
<gene>
    <name evidence="1" type="ORF">MRB53_012633</name>
</gene>
<name>A0ACC2LXV4_PERAE</name>